<protein>
    <submittedName>
        <fullName evidence="2">Uncharacterized protein</fullName>
    </submittedName>
</protein>
<dbReference type="Proteomes" id="UP000499080">
    <property type="component" value="Unassembled WGS sequence"/>
</dbReference>
<reference evidence="2 3" key="1">
    <citation type="journal article" date="2019" name="Sci. Rep.">
        <title>Orb-weaving spider Araneus ventricosus genome elucidates the spidroin gene catalogue.</title>
        <authorList>
            <person name="Kono N."/>
            <person name="Nakamura H."/>
            <person name="Ohtoshi R."/>
            <person name="Moran D.A.P."/>
            <person name="Shinohara A."/>
            <person name="Yoshida Y."/>
            <person name="Fujiwara M."/>
            <person name="Mori M."/>
            <person name="Tomita M."/>
            <person name="Arakawa K."/>
        </authorList>
    </citation>
    <scope>NUCLEOTIDE SEQUENCE [LARGE SCALE GENOMIC DNA]</scope>
</reference>
<evidence type="ECO:0000313" key="3">
    <source>
        <dbReference type="Proteomes" id="UP000499080"/>
    </source>
</evidence>
<evidence type="ECO:0000256" key="1">
    <source>
        <dbReference type="SAM" id="MobiDB-lite"/>
    </source>
</evidence>
<dbReference type="EMBL" id="BGPR01000015">
    <property type="protein sequence ID" value="GBL78245.1"/>
    <property type="molecule type" value="Genomic_DNA"/>
</dbReference>
<dbReference type="AlphaFoldDB" id="A0A4Y2AGB0"/>
<evidence type="ECO:0000313" key="2">
    <source>
        <dbReference type="EMBL" id="GBL78245.1"/>
    </source>
</evidence>
<accession>A0A4Y2AGB0</accession>
<name>A0A4Y2AGB0_ARAVE</name>
<comment type="caution">
    <text evidence="2">The sequence shown here is derived from an EMBL/GenBank/DDBJ whole genome shotgun (WGS) entry which is preliminary data.</text>
</comment>
<feature type="region of interest" description="Disordered" evidence="1">
    <location>
        <begin position="92"/>
        <end position="113"/>
    </location>
</feature>
<sequence length="124" mass="14392">MQKISRLLKFEKLSPDKFQVQIRNRLVLLLNLYFLILQLLMRLQNPLSNRIDPVAEDISLLIETENMETDDEISTSSSSEDVVEYNISENLEETFSDVNTSPPSPPKDQRPKLKVIIPTKYKNK</sequence>
<organism evidence="2 3">
    <name type="scientific">Araneus ventricosus</name>
    <name type="common">Orbweaver spider</name>
    <name type="synonym">Epeira ventricosa</name>
    <dbReference type="NCBI Taxonomy" id="182803"/>
    <lineage>
        <taxon>Eukaryota</taxon>
        <taxon>Metazoa</taxon>
        <taxon>Ecdysozoa</taxon>
        <taxon>Arthropoda</taxon>
        <taxon>Chelicerata</taxon>
        <taxon>Arachnida</taxon>
        <taxon>Araneae</taxon>
        <taxon>Araneomorphae</taxon>
        <taxon>Entelegynae</taxon>
        <taxon>Araneoidea</taxon>
        <taxon>Araneidae</taxon>
        <taxon>Araneus</taxon>
    </lineage>
</organism>
<keyword evidence="3" id="KW-1185">Reference proteome</keyword>
<proteinExistence type="predicted"/>
<gene>
    <name evidence="2" type="ORF">AVEN_42797_1</name>
</gene>